<proteinExistence type="predicted"/>
<reference evidence="1 2" key="1">
    <citation type="submission" date="2015-01" db="EMBL/GenBank/DDBJ databases">
        <title>Evolution of Trichinella species and genotypes.</title>
        <authorList>
            <person name="Korhonen P.K."/>
            <person name="Edoardo P."/>
            <person name="Giuseppe L.R."/>
            <person name="Gasser R.B."/>
        </authorList>
    </citation>
    <scope>NUCLEOTIDE SEQUENCE [LARGE SCALE GENOMIC DNA]</scope>
    <source>
        <strain evidence="1">ISS1029</strain>
    </source>
</reference>
<dbReference type="Proteomes" id="UP000055024">
    <property type="component" value="Unassembled WGS sequence"/>
</dbReference>
<gene>
    <name evidence="1" type="ORF">T11_11418</name>
</gene>
<dbReference type="AlphaFoldDB" id="A0A0V1HMY2"/>
<name>A0A0V1HMY2_9BILA</name>
<organism evidence="1 2">
    <name type="scientific">Trichinella zimbabwensis</name>
    <dbReference type="NCBI Taxonomy" id="268475"/>
    <lineage>
        <taxon>Eukaryota</taxon>
        <taxon>Metazoa</taxon>
        <taxon>Ecdysozoa</taxon>
        <taxon>Nematoda</taxon>
        <taxon>Enoplea</taxon>
        <taxon>Dorylaimia</taxon>
        <taxon>Trichinellida</taxon>
        <taxon>Trichinellidae</taxon>
        <taxon>Trichinella</taxon>
    </lineage>
</organism>
<accession>A0A0V1HMY2</accession>
<evidence type="ECO:0000313" key="2">
    <source>
        <dbReference type="Proteomes" id="UP000055024"/>
    </source>
</evidence>
<protein>
    <submittedName>
        <fullName evidence="1">Uncharacterized protein</fullName>
    </submittedName>
</protein>
<comment type="caution">
    <text evidence="1">The sequence shown here is derived from an EMBL/GenBank/DDBJ whole genome shotgun (WGS) entry which is preliminary data.</text>
</comment>
<keyword evidence="2" id="KW-1185">Reference proteome</keyword>
<sequence length="100" mass="11396">MGDLYAHLWNYPPTCLFCEKRRKTCFNENSPVVVEIIAYKVGIACVNTLEAARFFTNISGNKQLGARFTRNSAVVVEQMASKFRTMFFLIYTKTATLKLS</sequence>
<evidence type="ECO:0000313" key="1">
    <source>
        <dbReference type="EMBL" id="KRZ11894.1"/>
    </source>
</evidence>
<dbReference type="EMBL" id="JYDP01000045">
    <property type="protein sequence ID" value="KRZ11894.1"/>
    <property type="molecule type" value="Genomic_DNA"/>
</dbReference>